<dbReference type="Pfam" id="PF01035">
    <property type="entry name" value="DNA_binding_1"/>
    <property type="match status" value="1"/>
</dbReference>
<dbReference type="InterPro" id="IPR036388">
    <property type="entry name" value="WH-like_DNA-bd_sf"/>
</dbReference>
<name>A0A1H0TAD5_9BACI</name>
<reference evidence="4" key="1">
    <citation type="submission" date="2016-10" db="EMBL/GenBank/DDBJ databases">
        <authorList>
            <person name="Varghese N."/>
            <person name="Submissions S."/>
        </authorList>
    </citation>
    <scope>NUCLEOTIDE SEQUENCE [LARGE SCALE GENOMIC DNA]</scope>
    <source>
        <strain evidence="4">IBRC-M10078</strain>
    </source>
</reference>
<evidence type="ECO:0000313" key="4">
    <source>
        <dbReference type="Proteomes" id="UP000199159"/>
    </source>
</evidence>
<dbReference type="InterPro" id="IPR014048">
    <property type="entry name" value="MethylDNA_cys_MeTrfase_DNA-bd"/>
</dbReference>
<keyword evidence="4" id="KW-1185">Reference proteome</keyword>
<dbReference type="GO" id="GO:0008168">
    <property type="term" value="F:methyltransferase activity"/>
    <property type="evidence" value="ECO:0007669"/>
    <property type="project" value="UniProtKB-KW"/>
</dbReference>
<dbReference type="GO" id="GO:0006281">
    <property type="term" value="P:DNA repair"/>
    <property type="evidence" value="ECO:0007669"/>
    <property type="project" value="InterPro"/>
</dbReference>
<feature type="domain" description="Methylated-DNA-[protein]-cysteine S-methyltransferase DNA binding" evidence="2">
    <location>
        <begin position="6"/>
        <end position="87"/>
    </location>
</feature>
<dbReference type="STRING" id="930152.SAMN05216565_103359"/>
<dbReference type="InterPro" id="IPR036217">
    <property type="entry name" value="MethylDNA_cys_MeTrfase_DNAb"/>
</dbReference>
<dbReference type="InterPro" id="IPR052520">
    <property type="entry name" value="ATL_DNA_repair"/>
</dbReference>
<dbReference type="GO" id="GO:0032259">
    <property type="term" value="P:methylation"/>
    <property type="evidence" value="ECO:0007669"/>
    <property type="project" value="UniProtKB-KW"/>
</dbReference>
<evidence type="ECO:0000259" key="2">
    <source>
        <dbReference type="Pfam" id="PF01035"/>
    </source>
</evidence>
<protein>
    <submittedName>
        <fullName evidence="3">Methylated-DNA-protein-cysteine methyltransferase related protein</fullName>
    </submittedName>
</protein>
<dbReference type="Proteomes" id="UP000199159">
    <property type="component" value="Unassembled WGS sequence"/>
</dbReference>
<dbReference type="CDD" id="cd06445">
    <property type="entry name" value="ATase"/>
    <property type="match status" value="1"/>
</dbReference>
<dbReference type="EMBL" id="FNJU01000003">
    <property type="protein sequence ID" value="SDP50578.1"/>
    <property type="molecule type" value="Genomic_DNA"/>
</dbReference>
<dbReference type="PANTHER" id="PTHR42942:SF1">
    <property type="entry name" value="ALKYLTRANSFERASE-LIKE PROTEIN 1"/>
    <property type="match status" value="1"/>
</dbReference>
<evidence type="ECO:0000256" key="1">
    <source>
        <dbReference type="ARBA" id="ARBA00022763"/>
    </source>
</evidence>
<evidence type="ECO:0000313" key="3">
    <source>
        <dbReference type="EMBL" id="SDP50578.1"/>
    </source>
</evidence>
<sequence>MILITPFTMKVLEIIQNIPEGKVMTYGQIAAYAGSPRAARQVVRILHSMSRKHQLPWHRVINSKGKIALQDDESYNEQRLALEIENVQLGVNGTIDLEKYQWKVSHNEKICSEEEFHEEI</sequence>
<accession>A0A1H0TAD5</accession>
<keyword evidence="3" id="KW-0489">Methyltransferase</keyword>
<keyword evidence="3" id="KW-0808">Transferase</keyword>
<dbReference type="PANTHER" id="PTHR42942">
    <property type="entry name" value="6-O-METHYLGUANINE DNA METHYLTRANSFERASE"/>
    <property type="match status" value="1"/>
</dbReference>
<keyword evidence="1" id="KW-0227">DNA damage</keyword>
<dbReference type="NCBIfam" id="TIGR00589">
    <property type="entry name" value="ogt"/>
    <property type="match status" value="1"/>
</dbReference>
<proteinExistence type="predicted"/>
<dbReference type="SUPFAM" id="SSF46767">
    <property type="entry name" value="Methylated DNA-protein cysteine methyltransferase, C-terminal domain"/>
    <property type="match status" value="1"/>
</dbReference>
<organism evidence="3 4">
    <name type="scientific">Litchfieldia salsa</name>
    <dbReference type="NCBI Taxonomy" id="930152"/>
    <lineage>
        <taxon>Bacteria</taxon>
        <taxon>Bacillati</taxon>
        <taxon>Bacillota</taxon>
        <taxon>Bacilli</taxon>
        <taxon>Bacillales</taxon>
        <taxon>Bacillaceae</taxon>
        <taxon>Litchfieldia</taxon>
    </lineage>
</organism>
<gene>
    <name evidence="3" type="ORF">SAMN05216565_103359</name>
</gene>
<dbReference type="Gene3D" id="1.10.10.10">
    <property type="entry name" value="Winged helix-like DNA-binding domain superfamily/Winged helix DNA-binding domain"/>
    <property type="match status" value="1"/>
</dbReference>
<dbReference type="AlphaFoldDB" id="A0A1H0TAD5"/>